<dbReference type="OrthoDB" id="8373799at2"/>
<evidence type="ECO:0000313" key="1">
    <source>
        <dbReference type="EMBL" id="SMX35769.1"/>
    </source>
</evidence>
<gene>
    <name evidence="1" type="ORF">PEV8663_00587</name>
</gene>
<dbReference type="EMBL" id="FXYH01000002">
    <property type="protein sequence ID" value="SMX35769.1"/>
    <property type="molecule type" value="Genomic_DNA"/>
</dbReference>
<dbReference type="AlphaFoldDB" id="A0A238JYP6"/>
<name>A0A238JYP6_9RHOB</name>
<sequence>MKISFSPVRSDTRQEIVRSGDSLLIDGLALDFGPVSNGDVLPGDAIPTDQIIGDATRIDGALHLTLALPHGANAPSETLFPVTISMDSDGPIPMPPFNVEDTTNAGN</sequence>
<proteinExistence type="predicted"/>
<dbReference type="RefSeq" id="WP_097803139.1">
    <property type="nucleotide sequence ID" value="NZ_FXYH01000002.1"/>
</dbReference>
<accession>A0A238JYP6</accession>
<dbReference type="Proteomes" id="UP000220836">
    <property type="component" value="Unassembled WGS sequence"/>
</dbReference>
<evidence type="ECO:0000313" key="2">
    <source>
        <dbReference type="Proteomes" id="UP000220836"/>
    </source>
</evidence>
<keyword evidence="2" id="KW-1185">Reference proteome</keyword>
<reference evidence="1 2" key="1">
    <citation type="submission" date="2017-05" db="EMBL/GenBank/DDBJ databases">
        <authorList>
            <person name="Song R."/>
            <person name="Chenine A.L."/>
            <person name="Ruprecht R.M."/>
        </authorList>
    </citation>
    <scope>NUCLEOTIDE SEQUENCE [LARGE SCALE GENOMIC DNA]</scope>
    <source>
        <strain evidence="1 2">CECT 8663</strain>
    </source>
</reference>
<protein>
    <submittedName>
        <fullName evidence="1">Uncharacterized protein</fullName>
    </submittedName>
</protein>
<organism evidence="1 2">
    <name type="scientific">Pelagimonas varians</name>
    <dbReference type="NCBI Taxonomy" id="696760"/>
    <lineage>
        <taxon>Bacteria</taxon>
        <taxon>Pseudomonadati</taxon>
        <taxon>Pseudomonadota</taxon>
        <taxon>Alphaproteobacteria</taxon>
        <taxon>Rhodobacterales</taxon>
        <taxon>Roseobacteraceae</taxon>
        <taxon>Pelagimonas</taxon>
    </lineage>
</organism>